<dbReference type="InterPro" id="IPR036107">
    <property type="entry name" value="CsrA_sf"/>
</dbReference>
<dbReference type="GO" id="GO:0048027">
    <property type="term" value="F:mRNA 5'-UTR binding"/>
    <property type="evidence" value="ECO:0007669"/>
    <property type="project" value="TreeGrafter"/>
</dbReference>
<accession>A0A0F8XRQ1</accession>
<dbReference type="NCBIfam" id="TIGR00202">
    <property type="entry name" value="csrA"/>
    <property type="match status" value="1"/>
</dbReference>
<keyword evidence="3" id="KW-0810">Translation regulation</keyword>
<dbReference type="GO" id="GO:0005829">
    <property type="term" value="C:cytosol"/>
    <property type="evidence" value="ECO:0007669"/>
    <property type="project" value="TreeGrafter"/>
</dbReference>
<evidence type="ECO:0000256" key="3">
    <source>
        <dbReference type="ARBA" id="ARBA00022845"/>
    </source>
</evidence>
<evidence type="ECO:0000256" key="2">
    <source>
        <dbReference type="ARBA" id="ARBA00022491"/>
    </source>
</evidence>
<evidence type="ECO:0008006" key="6">
    <source>
        <dbReference type="Google" id="ProtNLM"/>
    </source>
</evidence>
<evidence type="ECO:0000256" key="1">
    <source>
        <dbReference type="ARBA" id="ARBA00022490"/>
    </source>
</evidence>
<sequence length="86" mass="9690">MLVLTRKLGQSVIIGNDIKVTVIAIGKRQVKLGVDASRNVIVHREEVYKRIMEENKAALGTSTIDLKTIAQDWKKMKKSKNLICLK</sequence>
<dbReference type="InterPro" id="IPR003751">
    <property type="entry name" value="CsrA"/>
</dbReference>
<dbReference type="GO" id="GO:0045947">
    <property type="term" value="P:negative regulation of translational initiation"/>
    <property type="evidence" value="ECO:0007669"/>
    <property type="project" value="TreeGrafter"/>
</dbReference>
<proteinExistence type="inferred from homology"/>
<dbReference type="PANTHER" id="PTHR34984:SF1">
    <property type="entry name" value="CARBON STORAGE REGULATOR"/>
    <property type="match status" value="1"/>
</dbReference>
<keyword evidence="4" id="KW-0694">RNA-binding</keyword>
<dbReference type="PANTHER" id="PTHR34984">
    <property type="entry name" value="CARBON STORAGE REGULATOR"/>
    <property type="match status" value="1"/>
</dbReference>
<organism evidence="5">
    <name type="scientific">marine sediment metagenome</name>
    <dbReference type="NCBI Taxonomy" id="412755"/>
    <lineage>
        <taxon>unclassified sequences</taxon>
        <taxon>metagenomes</taxon>
        <taxon>ecological metagenomes</taxon>
    </lineage>
</organism>
<dbReference type="Pfam" id="PF02599">
    <property type="entry name" value="CsrA"/>
    <property type="match status" value="1"/>
</dbReference>
<dbReference type="GO" id="GO:0006109">
    <property type="term" value="P:regulation of carbohydrate metabolic process"/>
    <property type="evidence" value="ECO:0007669"/>
    <property type="project" value="InterPro"/>
</dbReference>
<protein>
    <recommendedName>
        <fullName evidence="6">Carbon storage regulator</fullName>
    </recommendedName>
</protein>
<gene>
    <name evidence="5" type="ORF">LCGC14_2910670</name>
</gene>
<dbReference type="SUPFAM" id="SSF117130">
    <property type="entry name" value="CsrA-like"/>
    <property type="match status" value="1"/>
</dbReference>
<comment type="caution">
    <text evidence="5">The sequence shown here is derived from an EMBL/GenBank/DDBJ whole genome shotgun (WGS) entry which is preliminary data.</text>
</comment>
<dbReference type="HAMAP" id="MF_00167">
    <property type="entry name" value="CsrA"/>
    <property type="match status" value="1"/>
</dbReference>
<name>A0A0F8XRQ1_9ZZZZ</name>
<dbReference type="EMBL" id="LAZR01057583">
    <property type="protein sequence ID" value="KKK71762.1"/>
    <property type="molecule type" value="Genomic_DNA"/>
</dbReference>
<dbReference type="Gene3D" id="2.60.40.4380">
    <property type="entry name" value="Translational regulator CsrA"/>
    <property type="match status" value="1"/>
</dbReference>
<dbReference type="FunFam" id="2.60.40.4380:FF:000002">
    <property type="entry name" value="Translational regulator CsrA"/>
    <property type="match status" value="1"/>
</dbReference>
<dbReference type="NCBIfam" id="NF002469">
    <property type="entry name" value="PRK01712.1"/>
    <property type="match status" value="1"/>
</dbReference>
<dbReference type="GO" id="GO:0006402">
    <property type="term" value="P:mRNA catabolic process"/>
    <property type="evidence" value="ECO:0007669"/>
    <property type="project" value="InterPro"/>
</dbReference>
<keyword evidence="2" id="KW-0678">Repressor</keyword>
<keyword evidence="1" id="KW-0963">Cytoplasm</keyword>
<reference evidence="5" key="1">
    <citation type="journal article" date="2015" name="Nature">
        <title>Complex archaea that bridge the gap between prokaryotes and eukaryotes.</title>
        <authorList>
            <person name="Spang A."/>
            <person name="Saw J.H."/>
            <person name="Jorgensen S.L."/>
            <person name="Zaremba-Niedzwiedzka K."/>
            <person name="Martijn J."/>
            <person name="Lind A.E."/>
            <person name="van Eijk R."/>
            <person name="Schleper C."/>
            <person name="Guy L."/>
            <person name="Ettema T.J."/>
        </authorList>
    </citation>
    <scope>NUCLEOTIDE SEQUENCE</scope>
</reference>
<dbReference type="AlphaFoldDB" id="A0A0F8XRQ1"/>
<evidence type="ECO:0000313" key="5">
    <source>
        <dbReference type="EMBL" id="KKK71762.1"/>
    </source>
</evidence>
<evidence type="ECO:0000256" key="4">
    <source>
        <dbReference type="ARBA" id="ARBA00022884"/>
    </source>
</evidence>